<dbReference type="PROSITE" id="PS00336">
    <property type="entry name" value="BETA_LACTAMASE_C"/>
    <property type="match status" value="1"/>
</dbReference>
<comment type="subcellular location">
    <subcellularLocation>
        <location evidence="2">Membrane</location>
    </subcellularLocation>
</comment>
<evidence type="ECO:0000256" key="4">
    <source>
        <dbReference type="ARBA" id="ARBA00022801"/>
    </source>
</evidence>
<dbReference type="PANTHER" id="PTHR46825">
    <property type="entry name" value="D-ALANYL-D-ALANINE-CARBOXYPEPTIDASE/ENDOPEPTIDASE AMPH"/>
    <property type="match status" value="1"/>
</dbReference>
<comment type="similarity">
    <text evidence="3 7">Belongs to the class-C beta-lactamase family.</text>
</comment>
<evidence type="ECO:0000313" key="9">
    <source>
        <dbReference type="EMBL" id="GAA0753080.1"/>
    </source>
</evidence>
<dbReference type="EMBL" id="BAAAGG010000005">
    <property type="protein sequence ID" value="GAA0753080.1"/>
    <property type="molecule type" value="Genomic_DNA"/>
</dbReference>
<dbReference type="InterPro" id="IPR012338">
    <property type="entry name" value="Beta-lactam/transpept-like"/>
</dbReference>
<dbReference type="InterPro" id="IPR050491">
    <property type="entry name" value="AmpC-like"/>
</dbReference>
<keyword evidence="4 7" id="KW-0378">Hydrolase</keyword>
<keyword evidence="5" id="KW-0472">Membrane</keyword>
<dbReference type="SUPFAM" id="SSF56601">
    <property type="entry name" value="beta-lactamase/transpeptidase-like"/>
    <property type="match status" value="1"/>
</dbReference>
<keyword evidence="10" id="KW-1185">Reference proteome</keyword>
<evidence type="ECO:0000256" key="2">
    <source>
        <dbReference type="ARBA" id="ARBA00004370"/>
    </source>
</evidence>
<evidence type="ECO:0000256" key="3">
    <source>
        <dbReference type="ARBA" id="ARBA00007840"/>
    </source>
</evidence>
<comment type="caution">
    <text evidence="9">The sequence shown here is derived from an EMBL/GenBank/DDBJ whole genome shotgun (WGS) entry which is preliminary data.</text>
</comment>
<comment type="catalytic activity">
    <reaction evidence="1 7">
        <text>a beta-lactam + H2O = a substituted beta-amino acid</text>
        <dbReference type="Rhea" id="RHEA:20401"/>
        <dbReference type="ChEBI" id="CHEBI:15377"/>
        <dbReference type="ChEBI" id="CHEBI:35627"/>
        <dbReference type="ChEBI" id="CHEBI:140347"/>
        <dbReference type="EC" id="3.5.2.6"/>
    </reaction>
</comment>
<dbReference type="EC" id="3.5.2.6" evidence="7"/>
<evidence type="ECO:0000256" key="7">
    <source>
        <dbReference type="RuleBase" id="RU361140"/>
    </source>
</evidence>
<organism evidence="9 10">
    <name type="scientific">Psychroflexus lacisalsi</name>
    <dbReference type="NCBI Taxonomy" id="503928"/>
    <lineage>
        <taxon>Bacteria</taxon>
        <taxon>Pseudomonadati</taxon>
        <taxon>Bacteroidota</taxon>
        <taxon>Flavobacteriia</taxon>
        <taxon>Flavobacteriales</taxon>
        <taxon>Flavobacteriaceae</taxon>
        <taxon>Psychroflexus</taxon>
    </lineage>
</organism>
<keyword evidence="6 7" id="KW-0046">Antibiotic resistance</keyword>
<dbReference type="InterPro" id="IPR001466">
    <property type="entry name" value="Beta-lactam-related"/>
</dbReference>
<dbReference type="PANTHER" id="PTHR46825:SF11">
    <property type="entry name" value="PENICILLIN-BINDING PROTEIN 4"/>
    <property type="match status" value="1"/>
</dbReference>
<name>A0ABN1K2N8_9FLAO</name>
<protein>
    <recommendedName>
        <fullName evidence="7">Beta-lactamase</fullName>
        <ecNumber evidence="7">3.5.2.6</ecNumber>
    </recommendedName>
</protein>
<dbReference type="Pfam" id="PF00144">
    <property type="entry name" value="Beta-lactamase"/>
    <property type="match status" value="1"/>
</dbReference>
<accession>A0ABN1K2N8</accession>
<dbReference type="Proteomes" id="UP001500185">
    <property type="component" value="Unassembled WGS sequence"/>
</dbReference>
<dbReference type="InterPro" id="IPR001586">
    <property type="entry name" value="Beta-lactam_class-C_AS"/>
</dbReference>
<proteinExistence type="inferred from homology"/>
<evidence type="ECO:0000256" key="1">
    <source>
        <dbReference type="ARBA" id="ARBA00001526"/>
    </source>
</evidence>
<evidence type="ECO:0000313" key="10">
    <source>
        <dbReference type="Proteomes" id="UP001500185"/>
    </source>
</evidence>
<evidence type="ECO:0000259" key="8">
    <source>
        <dbReference type="Pfam" id="PF00144"/>
    </source>
</evidence>
<evidence type="ECO:0000256" key="5">
    <source>
        <dbReference type="ARBA" id="ARBA00023136"/>
    </source>
</evidence>
<dbReference type="Gene3D" id="3.40.710.10">
    <property type="entry name" value="DD-peptidase/beta-lactamase superfamily"/>
    <property type="match status" value="1"/>
</dbReference>
<sequence length="363" mass="41001">MCCCELAFSQGTFRNDNISKTIQKSGRSFINNRNIASVSIGVYKDGNTYTQHFGSVEKRKTILPDDETIYEIGSVSKTIVGYLMAEAVLDGKLKLEDDIRLHLQGQYPNLEYKGKPITIKHLLTHTSGMPMFLPLEMNGVFEKLDESVPGLYLEMEKAYDKKKFLEELKEVSISTNPGTDYAYSNAGGELIGHILETLYQQSIDALLKERLSAKYDLNNTGIKLDSVQKQKIALGYWMDSDSQSPSQFNSLWGTAGGIKMTIVDMMLYAKLQLDKNNPVVSESHRLLYEEGNTFKLSYFWRVWNDKYGTSYNHHGGTSGTQNWLFIFPKYDLGISIITNQSGPKTPKLLSKTVKKMLKQLTKG</sequence>
<feature type="domain" description="Beta-lactamase-related" evidence="8">
    <location>
        <begin position="32"/>
        <end position="344"/>
    </location>
</feature>
<reference evidence="9 10" key="1">
    <citation type="journal article" date="2019" name="Int. J. Syst. Evol. Microbiol.">
        <title>The Global Catalogue of Microorganisms (GCM) 10K type strain sequencing project: providing services to taxonomists for standard genome sequencing and annotation.</title>
        <authorList>
            <consortium name="The Broad Institute Genomics Platform"/>
            <consortium name="The Broad Institute Genome Sequencing Center for Infectious Disease"/>
            <person name="Wu L."/>
            <person name="Ma J."/>
        </authorList>
    </citation>
    <scope>NUCLEOTIDE SEQUENCE [LARGE SCALE GENOMIC DNA]</scope>
    <source>
        <strain evidence="9 10">JCM 16231</strain>
    </source>
</reference>
<evidence type="ECO:0000256" key="6">
    <source>
        <dbReference type="ARBA" id="ARBA00023251"/>
    </source>
</evidence>
<gene>
    <name evidence="9" type="ORF">GCM10009433_04750</name>
</gene>